<feature type="region of interest" description="Disordered" evidence="3">
    <location>
        <begin position="1"/>
        <end position="23"/>
    </location>
</feature>
<dbReference type="SUPFAM" id="SSF50978">
    <property type="entry name" value="WD40 repeat-like"/>
    <property type="match status" value="1"/>
</dbReference>
<sequence>MSRRGRVTVDLSNDDSPPPLESQRIRHVQHVPDSRFITPDSDDEIEVLWEMRKQRPDEDASNILRSNAGHHLSTIRPTAQKPHPMLPSNDHKQAAQPLPTQPKVTRASKQPAPTRPEIIRPHATVFSAHRPPLPSIPTQARYNSPVSIANPATNAFLAAISKSGGSTPSTAPTRPTLPPGAKQLPLPTPTPPTQVIRHPMGPAASHPTQFKEPVKQSQPLSTSAPRFIARLDAPPLNMPSRALFQNTSNEISSQSRDVPSRIVPSSEIPAMQSSSSVNTSLKTAVPQPRKEPMAARSSPQMPPSSTDRVLSPAKQPLPVDELVTAADCSKSLESAPPSHNSPRLEKRKVAEDSDDEEPVKRLRRTRSSSSVEINTRPAAYTFPADISKIPPFSNNYGQPFTPEEDALIVHLKEVARISWKEFEPFFPGRKWHSMQTRYSRVLKDANTPVTTAHPPTRTNRTEMLHPTRKLRRNHAQTESVDSVADQENSAEPTEPADHSACRRRSVRPLSSLVRHRELGSAGGREWPRKFQAGVRDFVYGSMGAQAYMDNASGDVSTIAWSPDGKSFAAGAVAVTDAQSIDYNKPRNLVVGSLASQNVKELPDHTIQHTLPDGRRKELFSTVQMVAFSPDSRYMYSAGIDRHLHKYRVDGSKTTLVHRIEHPASVDFLSVSNSGLIATGCASAGPRSIQVFSHNNDALSEPICFSGTMQAKKTPSALKWGSAHVHQNYLLAGFSREAEIFYIEDDHRDKEGEVALWDINTKQRIETDAPNRNVFDLAWNPNPGGNSSIFAVASRPVSHVGHGIHSIVRLYSPQQTRAHHTMELDCPAWDINDVVYSPHDNNLIAVGSTEGRVYIWDVRFAKHGQSPLNTLKHGESLAVMPHEKKRWEVDTGIRFLSWGSERDRLYTGSSDGVVACWDPYRTASDKRVRDVVQLNSAVMSGAFSPDFAHLLVGEDAARLNLLSVGNDGAKFDRRTTAKFSVEKAPMEEEPAPILWDCQKMLDTQALEIKPAGTMPFQQVVQGPNYKGPHCADDKAVECREKAQKFQDKVLRSYRRRNKQTRKLGIQADPCSLDCGFIPPSDEYYPPEKWLSRRIPGRNERADIECFRCGRLATVSPRADTIECGHCGTAWKTGALGYEVVKRFKAEKARSKVEEGPESSPIDLCDSEDEWERFIRETSTESSDLDGGY</sequence>
<accession>A0A074VX12</accession>
<dbReference type="InterPro" id="IPR001680">
    <property type="entry name" value="WD40_rpt"/>
</dbReference>
<dbReference type="SMART" id="SM00320">
    <property type="entry name" value="WD40"/>
    <property type="match status" value="5"/>
</dbReference>
<comment type="similarity">
    <text evidence="1">Belongs to the WD repeat LST8 family.</text>
</comment>
<proteinExistence type="inferred from homology"/>
<feature type="region of interest" description="Disordered" evidence="3">
    <location>
        <begin position="161"/>
        <end position="222"/>
    </location>
</feature>
<feature type="compositionally biased region" description="Polar residues" evidence="3">
    <location>
        <begin position="163"/>
        <end position="173"/>
    </location>
</feature>
<dbReference type="Gene3D" id="2.130.10.10">
    <property type="entry name" value="YVTN repeat-like/Quinoprotein amine dehydrogenase"/>
    <property type="match status" value="1"/>
</dbReference>
<dbReference type="EMBL" id="KL584835">
    <property type="protein sequence ID" value="KEQ62252.1"/>
    <property type="molecule type" value="Genomic_DNA"/>
</dbReference>
<feature type="region of interest" description="Disordered" evidence="3">
    <location>
        <begin position="331"/>
        <end position="370"/>
    </location>
</feature>
<dbReference type="HOGENOM" id="CLU_272239_0_0_1"/>
<dbReference type="InterPro" id="IPR036322">
    <property type="entry name" value="WD40_repeat_dom_sf"/>
</dbReference>
<feature type="compositionally biased region" description="Polar residues" evidence="3">
    <location>
        <begin position="297"/>
        <end position="308"/>
    </location>
</feature>
<dbReference type="GO" id="GO:0031932">
    <property type="term" value="C:TORC2 complex"/>
    <property type="evidence" value="ECO:0007669"/>
    <property type="project" value="InterPro"/>
</dbReference>
<evidence type="ECO:0000256" key="3">
    <source>
        <dbReference type="SAM" id="MobiDB-lite"/>
    </source>
</evidence>
<keyword evidence="2" id="KW-0853">WD repeat</keyword>
<feature type="region of interest" description="Disordered" evidence="3">
    <location>
        <begin position="447"/>
        <end position="505"/>
    </location>
</feature>
<dbReference type="InterPro" id="IPR037588">
    <property type="entry name" value="MLST8"/>
</dbReference>
<evidence type="ECO:0000256" key="1">
    <source>
        <dbReference type="ARBA" id="ARBA00009890"/>
    </source>
</evidence>
<dbReference type="PANTHER" id="PTHR19842">
    <property type="entry name" value="G BETA-LIKE PROTEIN GBL"/>
    <property type="match status" value="1"/>
</dbReference>
<dbReference type="GO" id="GO:0031929">
    <property type="term" value="P:TOR signaling"/>
    <property type="evidence" value="ECO:0007669"/>
    <property type="project" value="InterPro"/>
</dbReference>
<feature type="region of interest" description="Disordered" evidence="3">
    <location>
        <begin position="267"/>
        <end position="312"/>
    </location>
</feature>
<protein>
    <submittedName>
        <fullName evidence="4">WD40 repeat-like protein</fullName>
    </submittedName>
</protein>
<dbReference type="PROSITE" id="PS50082">
    <property type="entry name" value="WD_REPEATS_2"/>
    <property type="match status" value="1"/>
</dbReference>
<dbReference type="RefSeq" id="XP_040879275.1">
    <property type="nucleotide sequence ID" value="XM_041026504.1"/>
</dbReference>
<dbReference type="AlphaFoldDB" id="A0A074VX12"/>
<dbReference type="GO" id="GO:0032956">
    <property type="term" value="P:regulation of actin cytoskeleton organization"/>
    <property type="evidence" value="ECO:0007669"/>
    <property type="project" value="TreeGrafter"/>
</dbReference>
<dbReference type="PANTHER" id="PTHR19842:SF2">
    <property type="entry name" value="WD REPEAT PROTEIN (AFU_ORTHOLOGUE AFUA_5G04300)"/>
    <property type="match status" value="1"/>
</dbReference>
<evidence type="ECO:0000256" key="2">
    <source>
        <dbReference type="PROSITE-ProRule" id="PRU00221"/>
    </source>
</evidence>
<dbReference type="STRING" id="1043003.A0A074VX12"/>
<name>A0A074VX12_AURM1</name>
<dbReference type="GeneID" id="63919877"/>
<feature type="region of interest" description="Disordered" evidence="3">
    <location>
        <begin position="54"/>
        <end position="114"/>
    </location>
</feature>
<evidence type="ECO:0000313" key="5">
    <source>
        <dbReference type="Proteomes" id="UP000030672"/>
    </source>
</evidence>
<dbReference type="GO" id="GO:0031931">
    <property type="term" value="C:TORC1 complex"/>
    <property type="evidence" value="ECO:0007669"/>
    <property type="project" value="InterPro"/>
</dbReference>
<keyword evidence="5" id="KW-1185">Reference proteome</keyword>
<evidence type="ECO:0000313" key="4">
    <source>
        <dbReference type="EMBL" id="KEQ62252.1"/>
    </source>
</evidence>
<feature type="compositionally biased region" description="Polar residues" evidence="3">
    <location>
        <begin position="476"/>
        <end position="491"/>
    </location>
</feature>
<feature type="repeat" description="WD" evidence="2">
    <location>
        <begin position="830"/>
        <end position="858"/>
    </location>
</feature>
<dbReference type="Pfam" id="PF00400">
    <property type="entry name" value="WD40"/>
    <property type="match status" value="1"/>
</dbReference>
<gene>
    <name evidence="4" type="ORF">M437DRAFT_75883</name>
</gene>
<reference evidence="4 5" key="1">
    <citation type="journal article" date="2014" name="BMC Genomics">
        <title>Genome sequencing of four Aureobasidium pullulans varieties: biotechnological potential, stress tolerance, and description of new species.</title>
        <authorList>
            <person name="Gostin Ar C."/>
            <person name="Ohm R.A."/>
            <person name="Kogej T."/>
            <person name="Sonjak S."/>
            <person name="Turk M."/>
            <person name="Zajc J."/>
            <person name="Zalar P."/>
            <person name="Grube M."/>
            <person name="Sun H."/>
            <person name="Han J."/>
            <person name="Sharma A."/>
            <person name="Chiniquy J."/>
            <person name="Ngan C.Y."/>
            <person name="Lipzen A."/>
            <person name="Barry K."/>
            <person name="Grigoriev I.V."/>
            <person name="Gunde-Cimerman N."/>
        </authorList>
    </citation>
    <scope>NUCLEOTIDE SEQUENCE [LARGE SCALE GENOMIC DNA]</scope>
    <source>
        <strain evidence="4 5">CBS 110374</strain>
    </source>
</reference>
<feature type="compositionally biased region" description="Basic and acidic residues" evidence="3">
    <location>
        <begin position="342"/>
        <end position="351"/>
    </location>
</feature>
<dbReference type="Proteomes" id="UP000030672">
    <property type="component" value="Unassembled WGS sequence"/>
</dbReference>
<feature type="compositionally biased region" description="Polar residues" evidence="3">
    <location>
        <begin position="271"/>
        <end position="282"/>
    </location>
</feature>
<dbReference type="InterPro" id="IPR015943">
    <property type="entry name" value="WD40/YVTN_repeat-like_dom_sf"/>
</dbReference>
<organism evidence="4 5">
    <name type="scientific">Aureobasidium melanogenum (strain CBS 110374)</name>
    <name type="common">Aureobasidium pullulans var. melanogenum</name>
    <dbReference type="NCBI Taxonomy" id="1043003"/>
    <lineage>
        <taxon>Eukaryota</taxon>
        <taxon>Fungi</taxon>
        <taxon>Dikarya</taxon>
        <taxon>Ascomycota</taxon>
        <taxon>Pezizomycotina</taxon>
        <taxon>Dothideomycetes</taxon>
        <taxon>Dothideomycetidae</taxon>
        <taxon>Dothideales</taxon>
        <taxon>Saccotheciaceae</taxon>
        <taxon>Aureobasidium</taxon>
    </lineage>
</organism>